<dbReference type="PROSITE" id="PS51286">
    <property type="entry name" value="RAP"/>
    <property type="match status" value="1"/>
</dbReference>
<evidence type="ECO:0000313" key="4">
    <source>
        <dbReference type="Proteomes" id="UP000221080"/>
    </source>
</evidence>
<dbReference type="RefSeq" id="XP_017327116.1">
    <property type="nucleotide sequence ID" value="XM_017471627.3"/>
</dbReference>
<dbReference type="InterPro" id="IPR013584">
    <property type="entry name" value="RAP"/>
</dbReference>
<dbReference type="SMART" id="SM00952">
    <property type="entry name" value="RAP"/>
    <property type="match status" value="1"/>
</dbReference>
<keyword evidence="5" id="KW-0418">Kinase</keyword>
<dbReference type="Pfam" id="PF08373">
    <property type="entry name" value="RAP"/>
    <property type="match status" value="1"/>
</dbReference>
<dbReference type="GO" id="GO:0035770">
    <property type="term" value="C:ribonucleoprotein granule"/>
    <property type="evidence" value="ECO:0007669"/>
    <property type="project" value="TreeGrafter"/>
</dbReference>
<reference evidence="5" key="2">
    <citation type="submission" date="2025-08" db="UniProtKB">
        <authorList>
            <consortium name="RefSeq"/>
        </authorList>
    </citation>
    <scope>IDENTIFICATION</scope>
    <source>
        <tissue evidence="5">Blood</tissue>
    </source>
</reference>
<dbReference type="Pfam" id="PF06743">
    <property type="entry name" value="FAST_1"/>
    <property type="match status" value="1"/>
</dbReference>
<sequence length="662" mass="74799">MALKLVRRLHVLRQAALPHLLSSTTLNVCVRQHVCAPGILPLFQGCRHSLSGKDGKLGKRRLCITSREPLFLVAGSIRLPRDPSTGGALTSLLHGLSSDEEHAFKDRLFSCMTSQQVLHLAHSTPHLSSTGAVAVLHRLADLERDGPRGLREPEVLLSDPALNKMCLRLQQDAGELEDEVVVRALLGCTRLYLDPQSHLVMRLMSESQVRLNSGCMSIETLCELVQALFAVDGPHCGILEQAMRQIQNKDPAHWNPSELTSVYKLLAEGLGEGGRYQELLNEMNTRALRLATRMDPVTVSETLGALVMLNQTQAIPLVIALCKQAVRHVPNFADTELSIVLSALMHYGHSDHFLIEALERHVPKMAFTAHPETVTRVMQYFGRRRIFSPPVFDAVAESFVYRADEYTTEQVSRQIVALGVVGYVPQESGRLFRKVESVLNARFSHFQPRTLLELLHACTLLQRFPLNFVSKVFSPFFLQQLQEGSVMDQGVLAQLTQLYMTMKLECPFYRGPQFLPKLRVKSFLSPGCTLESPVDPHLYNWVKNGLVDLLGDRTYFASRVLTPYCYTLDVEIKLDEDGYVLPASQVEEIYRRIAVCIDGPKRFAANARRLLGKEAIKQRHLKILGYEVVQIPYYEFENLKDKINTVEYLHKKIFPHTYRLSW</sequence>
<keyword evidence="2" id="KW-0496">Mitochondrion</keyword>
<dbReference type="GO" id="GO:0016301">
    <property type="term" value="F:kinase activity"/>
    <property type="evidence" value="ECO:0007669"/>
    <property type="project" value="UniProtKB-KW"/>
</dbReference>
<name>A0A2D0RAI4_ICTPU</name>
<dbReference type="GO" id="GO:0005759">
    <property type="term" value="C:mitochondrial matrix"/>
    <property type="evidence" value="ECO:0007669"/>
    <property type="project" value="TreeGrafter"/>
</dbReference>
<dbReference type="Proteomes" id="UP000221080">
    <property type="component" value="Chromosome 7"/>
</dbReference>
<keyword evidence="4" id="KW-1185">Reference proteome</keyword>
<evidence type="ECO:0000259" key="3">
    <source>
        <dbReference type="PROSITE" id="PS51286"/>
    </source>
</evidence>
<dbReference type="InterPro" id="IPR050870">
    <property type="entry name" value="FAST_kinase"/>
</dbReference>
<protein>
    <submittedName>
        <fullName evidence="5">FAST kinase domain-containing protein 3, mitochondrial</fullName>
    </submittedName>
</protein>
<organism evidence="4 5">
    <name type="scientific">Ictalurus punctatus</name>
    <name type="common">Channel catfish</name>
    <name type="synonym">Silurus punctatus</name>
    <dbReference type="NCBI Taxonomy" id="7998"/>
    <lineage>
        <taxon>Eukaryota</taxon>
        <taxon>Metazoa</taxon>
        <taxon>Chordata</taxon>
        <taxon>Craniata</taxon>
        <taxon>Vertebrata</taxon>
        <taxon>Euteleostomi</taxon>
        <taxon>Actinopterygii</taxon>
        <taxon>Neopterygii</taxon>
        <taxon>Teleostei</taxon>
        <taxon>Ostariophysi</taxon>
        <taxon>Siluriformes</taxon>
        <taxon>Ictaluridae</taxon>
        <taxon>Ictalurus</taxon>
    </lineage>
</organism>
<dbReference type="InterPro" id="IPR013579">
    <property type="entry name" value="FAST_2"/>
</dbReference>
<dbReference type="GeneID" id="108267513"/>
<evidence type="ECO:0000313" key="5">
    <source>
        <dbReference type="RefSeq" id="XP_017327116.1"/>
    </source>
</evidence>
<feature type="domain" description="RAP" evidence="3">
    <location>
        <begin position="593"/>
        <end position="651"/>
    </location>
</feature>
<dbReference type="OMA" id="VQIPYHE"/>
<dbReference type="STRING" id="7998.ENSIPUP00000023632"/>
<dbReference type="GO" id="GO:0003723">
    <property type="term" value="F:RNA binding"/>
    <property type="evidence" value="ECO:0007669"/>
    <property type="project" value="TreeGrafter"/>
</dbReference>
<dbReference type="GO" id="GO:0044528">
    <property type="term" value="P:regulation of mitochondrial mRNA stability"/>
    <property type="evidence" value="ECO:0007669"/>
    <property type="project" value="InterPro"/>
</dbReference>
<dbReference type="PANTHER" id="PTHR21228">
    <property type="entry name" value="FAST LEU-RICH DOMAIN-CONTAINING"/>
    <property type="match status" value="1"/>
</dbReference>
<evidence type="ECO:0000256" key="2">
    <source>
        <dbReference type="ARBA" id="ARBA00023128"/>
    </source>
</evidence>
<dbReference type="CTD" id="79072"/>
<dbReference type="Pfam" id="PF08368">
    <property type="entry name" value="FAST_2"/>
    <property type="match status" value="1"/>
</dbReference>
<keyword evidence="5" id="KW-0808">Transferase</keyword>
<accession>A0A2D0RAI4</accession>
<proteinExistence type="predicted"/>
<dbReference type="GO" id="GO:0000963">
    <property type="term" value="P:mitochondrial RNA processing"/>
    <property type="evidence" value="ECO:0007669"/>
    <property type="project" value="TreeGrafter"/>
</dbReference>
<comment type="subcellular location">
    <subcellularLocation>
        <location evidence="1">Mitochondrion</location>
    </subcellularLocation>
</comment>
<dbReference type="PANTHER" id="PTHR21228:SF9">
    <property type="entry name" value="FAST KINASE DOMAIN-CONTAINING PROTEIN 3, MITOCHONDRIAL"/>
    <property type="match status" value="1"/>
</dbReference>
<dbReference type="KEGG" id="ipu:108267513"/>
<dbReference type="OrthoDB" id="9985850at2759"/>
<reference evidence="4" key="1">
    <citation type="journal article" date="2016" name="Nat. Commun.">
        <title>The channel catfish genome sequence provides insights into the evolution of scale formation in teleosts.</title>
        <authorList>
            <person name="Liu Z."/>
            <person name="Liu S."/>
            <person name="Yao J."/>
            <person name="Bao L."/>
            <person name="Zhang J."/>
            <person name="Li Y."/>
            <person name="Jiang C."/>
            <person name="Sun L."/>
            <person name="Wang R."/>
            <person name="Zhang Y."/>
            <person name="Zhou T."/>
            <person name="Zeng Q."/>
            <person name="Fu Q."/>
            <person name="Gao S."/>
            <person name="Li N."/>
            <person name="Koren S."/>
            <person name="Jiang Y."/>
            <person name="Zimin A."/>
            <person name="Xu P."/>
            <person name="Phillippy A.M."/>
            <person name="Geng X."/>
            <person name="Song L."/>
            <person name="Sun F."/>
            <person name="Li C."/>
            <person name="Wang X."/>
            <person name="Chen A."/>
            <person name="Jin Y."/>
            <person name="Yuan Z."/>
            <person name="Yang Y."/>
            <person name="Tan S."/>
            <person name="Peatman E."/>
            <person name="Lu J."/>
            <person name="Qin Z."/>
            <person name="Dunham R."/>
            <person name="Li Z."/>
            <person name="Sonstegard T."/>
            <person name="Feng J."/>
            <person name="Danzmann R.G."/>
            <person name="Schroeder S."/>
            <person name="Scheffler B."/>
            <person name="Duke M.V."/>
            <person name="Ballard L."/>
            <person name="Kucuktas H."/>
            <person name="Kaltenboeck L."/>
            <person name="Liu H."/>
            <person name="Armbruster J."/>
            <person name="Xie Y."/>
            <person name="Kirby M.L."/>
            <person name="Tian Y."/>
            <person name="Flanagan M.E."/>
            <person name="Mu W."/>
            <person name="Waldbieser G.C."/>
        </authorList>
    </citation>
    <scope>NUCLEOTIDE SEQUENCE [LARGE SCALE GENOMIC DNA]</scope>
    <source>
        <strain evidence="4">SDA103</strain>
    </source>
</reference>
<dbReference type="InterPro" id="IPR010622">
    <property type="entry name" value="FAST_Leu-rich"/>
</dbReference>
<evidence type="ECO:0000256" key="1">
    <source>
        <dbReference type="ARBA" id="ARBA00004173"/>
    </source>
</evidence>
<dbReference type="AlphaFoldDB" id="A0A2D0RAI4"/>
<gene>
    <name evidence="5" type="primary">fastkd3</name>
</gene>